<dbReference type="PANTHER" id="PTHR30273">
    <property type="entry name" value="PERIPLASMIC SIGNAL SENSOR AND SIGMA FACTOR ACTIVATOR FECR-RELATED"/>
    <property type="match status" value="1"/>
</dbReference>
<dbReference type="Proteomes" id="UP000192796">
    <property type="component" value="Unassembled WGS sequence"/>
</dbReference>
<dbReference type="AlphaFoldDB" id="A0A1V9FSH4"/>
<feature type="transmembrane region" description="Helical" evidence="1">
    <location>
        <begin position="91"/>
        <end position="109"/>
    </location>
</feature>
<keyword evidence="1" id="KW-1133">Transmembrane helix</keyword>
<evidence type="ECO:0000313" key="4">
    <source>
        <dbReference type="EMBL" id="OQP61196.1"/>
    </source>
</evidence>
<comment type="caution">
    <text evidence="4">The sequence shown here is derived from an EMBL/GenBank/DDBJ whole genome shotgun (WGS) entry which is preliminary data.</text>
</comment>
<feature type="domain" description="FecR protein" evidence="2">
    <location>
        <begin position="189"/>
        <end position="298"/>
    </location>
</feature>
<reference evidence="4 5" key="1">
    <citation type="submission" date="2016-03" db="EMBL/GenBank/DDBJ databases">
        <title>Niastella vici sp. nov., isolated from farmland soil.</title>
        <authorList>
            <person name="Chen L."/>
            <person name="Wang D."/>
            <person name="Yang S."/>
            <person name="Wang G."/>
        </authorList>
    </citation>
    <scope>NUCLEOTIDE SEQUENCE [LARGE SCALE GENOMIC DNA]</scope>
    <source>
        <strain evidence="4 5">DJ57</strain>
    </source>
</reference>
<dbReference type="STRING" id="1703345.A3860_05650"/>
<protein>
    <recommendedName>
        <fullName evidence="6">Iron dicitrate transport regulator FecR</fullName>
    </recommendedName>
</protein>
<keyword evidence="1" id="KW-0472">Membrane</keyword>
<dbReference type="Gene3D" id="3.55.50.30">
    <property type="match status" value="1"/>
</dbReference>
<gene>
    <name evidence="4" type="ORF">A3860_05650</name>
</gene>
<dbReference type="InterPro" id="IPR012373">
    <property type="entry name" value="Ferrdict_sens_TM"/>
</dbReference>
<name>A0A1V9FSH4_9BACT</name>
<dbReference type="EMBL" id="LVYD01000058">
    <property type="protein sequence ID" value="OQP61196.1"/>
    <property type="molecule type" value="Genomic_DNA"/>
</dbReference>
<organism evidence="4 5">
    <name type="scientific">Niastella vici</name>
    <dbReference type="NCBI Taxonomy" id="1703345"/>
    <lineage>
        <taxon>Bacteria</taxon>
        <taxon>Pseudomonadati</taxon>
        <taxon>Bacteroidota</taxon>
        <taxon>Chitinophagia</taxon>
        <taxon>Chitinophagales</taxon>
        <taxon>Chitinophagaceae</taxon>
        <taxon>Niastella</taxon>
    </lineage>
</organism>
<feature type="domain" description="Protein FecR C-terminal" evidence="3">
    <location>
        <begin position="348"/>
        <end position="416"/>
    </location>
</feature>
<dbReference type="Pfam" id="PF04773">
    <property type="entry name" value="FecR"/>
    <property type="match status" value="1"/>
</dbReference>
<dbReference type="Gene3D" id="2.60.120.1440">
    <property type="match status" value="1"/>
</dbReference>
<evidence type="ECO:0008006" key="6">
    <source>
        <dbReference type="Google" id="ProtNLM"/>
    </source>
</evidence>
<evidence type="ECO:0000259" key="2">
    <source>
        <dbReference type="Pfam" id="PF04773"/>
    </source>
</evidence>
<dbReference type="OrthoDB" id="629393at2"/>
<accession>A0A1V9FSH4</accession>
<dbReference type="InterPro" id="IPR006860">
    <property type="entry name" value="FecR"/>
</dbReference>
<keyword evidence="1" id="KW-0812">Transmembrane</keyword>
<dbReference type="GO" id="GO:0016989">
    <property type="term" value="F:sigma factor antagonist activity"/>
    <property type="evidence" value="ECO:0007669"/>
    <property type="project" value="TreeGrafter"/>
</dbReference>
<keyword evidence="5" id="KW-1185">Reference proteome</keyword>
<evidence type="ECO:0000313" key="5">
    <source>
        <dbReference type="Proteomes" id="UP000192796"/>
    </source>
</evidence>
<proteinExistence type="predicted"/>
<dbReference type="Pfam" id="PF16344">
    <property type="entry name" value="FecR_C"/>
    <property type="match status" value="1"/>
</dbReference>
<dbReference type="RefSeq" id="WP_081151626.1">
    <property type="nucleotide sequence ID" value="NZ_LVYD01000058.1"/>
</dbReference>
<evidence type="ECO:0000256" key="1">
    <source>
        <dbReference type="SAM" id="Phobius"/>
    </source>
</evidence>
<sequence>MASSLEYLLNRYADKTCTPEEKEELMRQLQEGGNDEAMQQVIDKMIEERPAIHSMPDATAQAVLQAIFEADEAPVVPLETGRLRKISFGRIATTAVVLLLVTVAGWLLVTRTSNKQVATLTTNGDVAPGGNKALLTLSNRSTIVLDNAANGVVAHEGNAAVIKLKNGELKYTTADDQPANSSVEIAFNTLSTPKGGEYTVVLPDGTQVWLNAASSITYPTVFDAKERKVQITGEAYFEVAKLLSADGRKRVPFVVDILPATGRGTVGGRIEVLGTHFNVNAYNDEKAIKTTLLEGKVKVTKDEASAILKPGEQVSISHPDSYRDRSSHLSQPIPVQTDAVMAWKNGVFHFENADIKTVMRQLSRWYDVEVVYRRNPDTDDPLFFEVSRHTNLSDVLKVLNLAGGARYSIENKKIIVQ</sequence>
<dbReference type="PANTHER" id="PTHR30273:SF2">
    <property type="entry name" value="PROTEIN FECR"/>
    <property type="match status" value="1"/>
</dbReference>
<evidence type="ECO:0000259" key="3">
    <source>
        <dbReference type="Pfam" id="PF16344"/>
    </source>
</evidence>
<dbReference type="InterPro" id="IPR032508">
    <property type="entry name" value="FecR_C"/>
</dbReference>